<gene>
    <name evidence="4" type="ORF">AWRI3579_g1214</name>
</gene>
<comment type="caution">
    <text evidence="4">The sequence shown here is derived from an EMBL/GenBank/DDBJ whole genome shotgun (WGS) entry which is preliminary data.</text>
</comment>
<dbReference type="AlphaFoldDB" id="A0A1E5RHA3"/>
<evidence type="ECO:0000256" key="2">
    <source>
        <dbReference type="ARBA" id="ARBA00022552"/>
    </source>
</evidence>
<comment type="similarity">
    <text evidence="1">Belongs to the TSR2 family.</text>
</comment>
<dbReference type="OrthoDB" id="263560at2759"/>
<dbReference type="InterPro" id="IPR019398">
    <property type="entry name" value="Pre-rRNA_process_TSR2"/>
</dbReference>
<keyword evidence="5" id="KW-1185">Reference proteome</keyword>
<dbReference type="GO" id="GO:0006364">
    <property type="term" value="P:rRNA processing"/>
    <property type="evidence" value="ECO:0007669"/>
    <property type="project" value="UniProtKB-KW"/>
</dbReference>
<organism evidence="4 5">
    <name type="scientific">Hanseniaspora osmophila</name>
    <dbReference type="NCBI Taxonomy" id="56408"/>
    <lineage>
        <taxon>Eukaryota</taxon>
        <taxon>Fungi</taxon>
        <taxon>Dikarya</taxon>
        <taxon>Ascomycota</taxon>
        <taxon>Saccharomycotina</taxon>
        <taxon>Saccharomycetes</taxon>
        <taxon>Saccharomycodales</taxon>
        <taxon>Saccharomycodaceae</taxon>
        <taxon>Hanseniaspora</taxon>
    </lineage>
</organism>
<keyword evidence="2" id="KW-0698">rRNA processing</keyword>
<evidence type="ECO:0000313" key="5">
    <source>
        <dbReference type="Proteomes" id="UP000095728"/>
    </source>
</evidence>
<evidence type="ECO:0000313" key="4">
    <source>
        <dbReference type="EMBL" id="OEJ86267.1"/>
    </source>
</evidence>
<sequence length="208" mass="23707">MNFSNIDASAFCEAISPKTNLLFDDEKQQANFELGVSMMIYKWDALDVAVSNNWGGPDSAEKRDWISTIVIELFQNNKYVDIQMIEETLLYAMVDEFETNVEDDSSLPISAGILEIWKNCAQNDYTIPQALYQAWTEKQKTQTGPRKVEIVNDPLNGTDSSEESDQDYDDDESMMVDQEGDLEMDQESNNEPIIDDDGFELVQPKSKR</sequence>
<dbReference type="EMBL" id="LPNM01000006">
    <property type="protein sequence ID" value="OEJ86267.1"/>
    <property type="molecule type" value="Genomic_DNA"/>
</dbReference>
<evidence type="ECO:0000256" key="3">
    <source>
        <dbReference type="SAM" id="MobiDB-lite"/>
    </source>
</evidence>
<protein>
    <submittedName>
        <fullName evidence="4">Pre-rRNA-processing protein TSR2</fullName>
    </submittedName>
</protein>
<accession>A0A1E5RHA3</accession>
<name>A0A1E5RHA3_9ASCO</name>
<proteinExistence type="inferred from homology"/>
<feature type="compositionally biased region" description="Acidic residues" evidence="3">
    <location>
        <begin position="160"/>
        <end position="199"/>
    </location>
</feature>
<dbReference type="Proteomes" id="UP000095728">
    <property type="component" value="Unassembled WGS sequence"/>
</dbReference>
<evidence type="ECO:0000256" key="1">
    <source>
        <dbReference type="ARBA" id="ARBA00006524"/>
    </source>
</evidence>
<dbReference type="InParanoid" id="A0A1E5RHA3"/>
<dbReference type="STRING" id="56408.A0A1E5RHA3"/>
<feature type="region of interest" description="Disordered" evidence="3">
    <location>
        <begin position="142"/>
        <end position="208"/>
    </location>
</feature>
<dbReference type="Pfam" id="PF10273">
    <property type="entry name" value="WGG"/>
    <property type="match status" value="1"/>
</dbReference>
<dbReference type="PANTHER" id="PTHR21250">
    <property type="entry name" value="PRE-RRNA-PROCESSING PROTEIN TSR2 HOMOLOG"/>
    <property type="match status" value="1"/>
</dbReference>
<dbReference type="FunCoup" id="A0A1E5RHA3">
    <property type="interactions" value="197"/>
</dbReference>
<reference evidence="5" key="1">
    <citation type="journal article" date="2016" name="Genome Announc.">
        <title>Genome sequences of three species of Hanseniaspora isolated from spontaneous wine fermentations.</title>
        <authorList>
            <person name="Sternes P.R."/>
            <person name="Lee D."/>
            <person name="Kutyna D.R."/>
            <person name="Borneman A.R."/>
        </authorList>
    </citation>
    <scope>NUCLEOTIDE SEQUENCE [LARGE SCALE GENOMIC DNA]</scope>
    <source>
        <strain evidence="5">AWRI3579</strain>
    </source>
</reference>